<evidence type="ECO:0000313" key="2">
    <source>
        <dbReference type="Proteomes" id="UP000294813"/>
    </source>
</evidence>
<protein>
    <submittedName>
        <fullName evidence="1">Flagellar operon protein (TIGR03826 family)</fullName>
    </submittedName>
</protein>
<dbReference type="AlphaFoldDB" id="A0A4R2RMD0"/>
<name>A0A4R2RMD0_9FIRM</name>
<accession>A0A4R2RMD0</accession>
<dbReference type="EMBL" id="SLXT01000012">
    <property type="protein sequence ID" value="TCP64088.1"/>
    <property type="molecule type" value="Genomic_DNA"/>
</dbReference>
<proteinExistence type="predicted"/>
<dbReference type="Proteomes" id="UP000294813">
    <property type="component" value="Unassembled WGS sequence"/>
</dbReference>
<reference evidence="1 2" key="1">
    <citation type="submission" date="2019-03" db="EMBL/GenBank/DDBJ databases">
        <title>Genomic Encyclopedia of Type Strains, Phase IV (KMG-IV): sequencing the most valuable type-strain genomes for metagenomic binning, comparative biology and taxonomic classification.</title>
        <authorList>
            <person name="Goeker M."/>
        </authorList>
    </citation>
    <scope>NUCLEOTIDE SEQUENCE [LARGE SCALE GENOMIC DNA]</scope>
    <source>
        <strain evidence="1 2">DSM 11170</strain>
    </source>
</reference>
<gene>
    <name evidence="1" type="ORF">EDD73_11249</name>
</gene>
<comment type="caution">
    <text evidence="1">The sequence shown here is derived from an EMBL/GenBank/DDBJ whole genome shotgun (WGS) entry which is preliminary data.</text>
</comment>
<sequence length="151" mass="17135">MKTNYASKKGTSKVSLRNCVRCGRLYAPQRQEKICPICFREEESRYEDVVEYLRDHPGASHAEVAHAVGVEEQTIYRFIEEGRLEVGGASYALHRCQRCGCTLQAGRHCAACQEELARELRGAVQALSLRTENRIATEDTKNKVFSRSIRK</sequence>
<keyword evidence="1" id="KW-0966">Cell projection</keyword>
<organism evidence="1 2">
    <name type="scientific">Heliophilum fasciatum</name>
    <dbReference type="NCBI Taxonomy" id="35700"/>
    <lineage>
        <taxon>Bacteria</taxon>
        <taxon>Bacillati</taxon>
        <taxon>Bacillota</taxon>
        <taxon>Clostridia</taxon>
        <taxon>Eubacteriales</taxon>
        <taxon>Heliobacteriaceae</taxon>
        <taxon>Heliophilum</taxon>
    </lineage>
</organism>
<keyword evidence="1" id="KW-0282">Flagellum</keyword>
<keyword evidence="2" id="KW-1185">Reference proteome</keyword>
<keyword evidence="1" id="KW-0969">Cilium</keyword>
<evidence type="ECO:0000313" key="1">
    <source>
        <dbReference type="EMBL" id="TCP64088.1"/>
    </source>
</evidence>